<reference evidence="7 8" key="1">
    <citation type="journal article" date="2011" name="J. Bacteriol.">
        <title>Genome sequence of the mercury-methylating strain Desulfovibrio desulfuricans ND132.</title>
        <authorList>
            <person name="Brown S.D."/>
            <person name="Gilmour C.C."/>
            <person name="Kucken A.M."/>
            <person name="Wall J.D."/>
            <person name="Elias D.A."/>
            <person name="Brandt C.C."/>
            <person name="Podar M."/>
            <person name="Chertkov O."/>
            <person name="Held B."/>
            <person name="Bruce D.C."/>
            <person name="Detter J.C."/>
            <person name="Tapia R."/>
            <person name="Han C.S."/>
            <person name="Goodwin L.A."/>
            <person name="Cheng J.F."/>
            <person name="Pitluck S."/>
            <person name="Woyke T."/>
            <person name="Mikhailova N."/>
            <person name="Ivanova N.N."/>
            <person name="Han J."/>
            <person name="Lucas S."/>
            <person name="Lapidus A.L."/>
            <person name="Land M.L."/>
            <person name="Hauser L.J."/>
            <person name="Palumbo A.V."/>
        </authorList>
    </citation>
    <scope>NUCLEOTIDE SEQUENCE [LARGE SCALE GENOMIC DNA]</scope>
    <source>
        <strain evidence="7 8">ND132</strain>
    </source>
</reference>
<dbReference type="InterPro" id="IPR051202">
    <property type="entry name" value="Peptidase_C40"/>
</dbReference>
<keyword evidence="3" id="KW-0378">Hydrolase</keyword>
<feature type="chain" id="PRO_5003252022" evidence="5">
    <location>
        <begin position="28"/>
        <end position="173"/>
    </location>
</feature>
<evidence type="ECO:0000256" key="3">
    <source>
        <dbReference type="ARBA" id="ARBA00022801"/>
    </source>
</evidence>
<protein>
    <submittedName>
        <fullName evidence="7">NLP/P60 protein</fullName>
    </submittedName>
</protein>
<accession>F0JJE0</accession>
<dbReference type="RefSeq" id="WP_014323465.1">
    <property type="nucleotide sequence ID" value="NC_016803.1"/>
</dbReference>
<dbReference type="InterPro" id="IPR000064">
    <property type="entry name" value="NLP_P60_dom"/>
</dbReference>
<dbReference type="STRING" id="641491.DND132_2836"/>
<dbReference type="GO" id="GO:0006508">
    <property type="term" value="P:proteolysis"/>
    <property type="evidence" value="ECO:0007669"/>
    <property type="project" value="UniProtKB-KW"/>
</dbReference>
<dbReference type="Proteomes" id="UP000007845">
    <property type="component" value="Chromosome"/>
</dbReference>
<evidence type="ECO:0000259" key="6">
    <source>
        <dbReference type="PROSITE" id="PS51935"/>
    </source>
</evidence>
<dbReference type="InterPro" id="IPR038765">
    <property type="entry name" value="Papain-like_cys_pep_sf"/>
</dbReference>
<evidence type="ECO:0000313" key="8">
    <source>
        <dbReference type="Proteomes" id="UP000007845"/>
    </source>
</evidence>
<feature type="signal peptide" evidence="5">
    <location>
        <begin position="1"/>
        <end position="27"/>
    </location>
</feature>
<evidence type="ECO:0000256" key="5">
    <source>
        <dbReference type="SAM" id="SignalP"/>
    </source>
</evidence>
<organism evidence="7 8">
    <name type="scientific">Pseudodesulfovibrio mercurii</name>
    <dbReference type="NCBI Taxonomy" id="641491"/>
    <lineage>
        <taxon>Bacteria</taxon>
        <taxon>Pseudomonadati</taxon>
        <taxon>Thermodesulfobacteriota</taxon>
        <taxon>Desulfovibrionia</taxon>
        <taxon>Desulfovibrionales</taxon>
        <taxon>Desulfovibrionaceae</taxon>
    </lineage>
</organism>
<dbReference type="HOGENOM" id="CLU_016043_8_0_7"/>
<name>F0JJE0_9BACT</name>
<comment type="similarity">
    <text evidence="1">Belongs to the peptidase C40 family.</text>
</comment>
<evidence type="ECO:0000313" key="7">
    <source>
        <dbReference type="EMBL" id="EGB16039.1"/>
    </source>
</evidence>
<dbReference type="AlphaFoldDB" id="F0JJE0"/>
<keyword evidence="5" id="KW-0732">Signal</keyword>
<evidence type="ECO:0000256" key="1">
    <source>
        <dbReference type="ARBA" id="ARBA00007074"/>
    </source>
</evidence>
<feature type="domain" description="NlpC/P60" evidence="6">
    <location>
        <begin position="49"/>
        <end position="173"/>
    </location>
</feature>
<gene>
    <name evidence="7" type="ORF">DND132_2836</name>
</gene>
<dbReference type="SMR" id="F0JJE0"/>
<proteinExistence type="inferred from homology"/>
<keyword evidence="2" id="KW-0645">Protease</keyword>
<dbReference type="EMBL" id="CP003220">
    <property type="protein sequence ID" value="EGB16039.1"/>
    <property type="molecule type" value="Genomic_DNA"/>
</dbReference>
<dbReference type="GO" id="GO:0008234">
    <property type="term" value="F:cysteine-type peptidase activity"/>
    <property type="evidence" value="ECO:0007669"/>
    <property type="project" value="UniProtKB-KW"/>
</dbReference>
<keyword evidence="4" id="KW-0788">Thiol protease</keyword>
<dbReference type="PANTHER" id="PTHR47053:SF1">
    <property type="entry name" value="MUREIN DD-ENDOPEPTIDASE MEPH-RELATED"/>
    <property type="match status" value="1"/>
</dbReference>
<dbReference type="KEGG" id="ddn:DND132_2836"/>
<evidence type="ECO:0000256" key="4">
    <source>
        <dbReference type="ARBA" id="ARBA00022807"/>
    </source>
</evidence>
<dbReference type="SUPFAM" id="SSF54001">
    <property type="entry name" value="Cysteine proteinases"/>
    <property type="match status" value="1"/>
</dbReference>
<dbReference type="Gene3D" id="3.90.1720.10">
    <property type="entry name" value="endopeptidase domain like (from Nostoc punctiforme)"/>
    <property type="match status" value="1"/>
</dbReference>
<dbReference type="PANTHER" id="PTHR47053">
    <property type="entry name" value="MUREIN DD-ENDOPEPTIDASE MEPH-RELATED"/>
    <property type="match status" value="1"/>
</dbReference>
<dbReference type="OrthoDB" id="9807055at2"/>
<dbReference type="Pfam" id="PF00877">
    <property type="entry name" value="NLPC_P60"/>
    <property type="match status" value="1"/>
</dbReference>
<keyword evidence="8" id="KW-1185">Reference proteome</keyword>
<dbReference type="PROSITE" id="PS51257">
    <property type="entry name" value="PROKAR_LIPOPROTEIN"/>
    <property type="match status" value="1"/>
</dbReference>
<dbReference type="PROSITE" id="PS51935">
    <property type="entry name" value="NLPC_P60"/>
    <property type="match status" value="1"/>
</dbReference>
<dbReference type="eggNOG" id="COG0791">
    <property type="taxonomic scope" value="Bacteria"/>
</dbReference>
<sequence length="173" mass="18425" precursor="true">MAARTGIGRSGAPGPACALLCCALLLAACAGTTPAPVPPEAVVPAQSASPRAEKVIRTARALVGTPYKWGGYSPGTGFDCSGFIWYVYHQNGVNLPRMSWQQLGAGQPIRRADIRPGDLVFHQVDKDGKSLHVGIVTDRGTFVHSPSSGRRVMESSLNSPFWAEHYLGARRVL</sequence>
<evidence type="ECO:0000256" key="2">
    <source>
        <dbReference type="ARBA" id="ARBA00022670"/>
    </source>
</evidence>